<keyword evidence="3" id="KW-0611">Plant defense</keyword>
<protein>
    <recommendedName>
        <fullName evidence="11">Disease resistance RPP13-like protein 1</fullName>
    </recommendedName>
</protein>
<proteinExistence type="predicted"/>
<feature type="domain" description="Disease resistance N-terminal" evidence="7">
    <location>
        <begin position="47"/>
        <end position="106"/>
    </location>
</feature>
<evidence type="ECO:0000259" key="6">
    <source>
        <dbReference type="Pfam" id="PF00931"/>
    </source>
</evidence>
<dbReference type="InterPro" id="IPR041118">
    <property type="entry name" value="Rx_N"/>
</dbReference>
<dbReference type="PRINTS" id="PR00364">
    <property type="entry name" value="DISEASERSIST"/>
</dbReference>
<sequence length="511" mass="57509">MTTQNIDWKGSLVSAAMQVALGRLDKILYPIVSPAVLAFLRGNKIEEQLLEKLKMLLLLAATELNDVEEKQFTDTSVKEWFDGLRNAVYDADDLLDKISTLQNIEDSAESENSEDSAGWFKSPLHSAQQLTSTLDTILHSLTPSTFNLEKIRHLLTPSAQQLTCNLDKIVDKLEFLIKHKDSLGLNEVSVGKSRSLALPTTSLVDEHQVYGRDDDKKKIIDFLPSNGEGAAVVAIVGMGGVGKTTLARMVYNDNLYQFKSWTCISEASDVCQITKRVYESFTLSHPNFSDLNALQIKLEKRLKGKRFLLVLDGFSDENSFDWDTLRRPFLSVGSGSKIIVTTRSQRVAKAVQADLTHLLSPLEEEDTWQLFSSYAFKSGRPTNYHVIEGIGKEIAKKCKGLPLAAKALGSLLHQTEDVEEWEYVCNSHIWDLPCGKSSILPALKLSYSHLPSLLRQCFVYCSIFPKGYENDEWNLIYLWMAEGILPKPETEKRIEDVGHECFQELLSRSFF</sequence>
<dbReference type="Proteomes" id="UP001341840">
    <property type="component" value="Unassembled WGS sequence"/>
</dbReference>
<dbReference type="Pfam" id="PF23559">
    <property type="entry name" value="WHD_DRP"/>
    <property type="match status" value="1"/>
</dbReference>
<evidence type="ECO:0000313" key="9">
    <source>
        <dbReference type="EMBL" id="MED6149883.1"/>
    </source>
</evidence>
<evidence type="ECO:0000256" key="3">
    <source>
        <dbReference type="ARBA" id="ARBA00022821"/>
    </source>
</evidence>
<evidence type="ECO:0000256" key="5">
    <source>
        <dbReference type="SAM" id="Coils"/>
    </source>
</evidence>
<accession>A0ABU6TPU1</accession>
<gene>
    <name evidence="9" type="ORF">PIB30_066889</name>
</gene>
<keyword evidence="2" id="KW-0547">Nucleotide-binding</keyword>
<dbReference type="SUPFAM" id="SSF52540">
    <property type="entry name" value="P-loop containing nucleoside triphosphate hydrolases"/>
    <property type="match status" value="1"/>
</dbReference>
<feature type="coiled-coil region" evidence="5">
    <location>
        <begin position="50"/>
        <end position="111"/>
    </location>
</feature>
<keyword evidence="4" id="KW-0067">ATP-binding</keyword>
<dbReference type="InterPro" id="IPR058922">
    <property type="entry name" value="WHD_DRP"/>
</dbReference>
<dbReference type="Pfam" id="PF00931">
    <property type="entry name" value="NB-ARC"/>
    <property type="match status" value="1"/>
</dbReference>
<dbReference type="Gene3D" id="1.20.5.4130">
    <property type="match status" value="1"/>
</dbReference>
<dbReference type="Gene3D" id="1.10.8.430">
    <property type="entry name" value="Helical domain of apoptotic protease-activating factors"/>
    <property type="match status" value="1"/>
</dbReference>
<dbReference type="InterPro" id="IPR027417">
    <property type="entry name" value="P-loop_NTPase"/>
</dbReference>
<dbReference type="Gene3D" id="3.40.50.300">
    <property type="entry name" value="P-loop containing nucleotide triphosphate hydrolases"/>
    <property type="match status" value="1"/>
</dbReference>
<feature type="domain" description="Disease resistance protein winged helix" evidence="8">
    <location>
        <begin position="463"/>
        <end position="511"/>
    </location>
</feature>
<evidence type="ECO:0000256" key="1">
    <source>
        <dbReference type="ARBA" id="ARBA00022737"/>
    </source>
</evidence>
<comment type="caution">
    <text evidence="9">The sequence shown here is derived from an EMBL/GenBank/DDBJ whole genome shotgun (WGS) entry which is preliminary data.</text>
</comment>
<keyword evidence="5" id="KW-0175">Coiled coil</keyword>
<keyword evidence="10" id="KW-1185">Reference proteome</keyword>
<evidence type="ECO:0000313" key="10">
    <source>
        <dbReference type="Proteomes" id="UP001341840"/>
    </source>
</evidence>
<dbReference type="Pfam" id="PF18052">
    <property type="entry name" value="Rx_N"/>
    <property type="match status" value="1"/>
</dbReference>
<dbReference type="PANTHER" id="PTHR36766">
    <property type="entry name" value="PLANT BROAD-SPECTRUM MILDEW RESISTANCE PROTEIN RPW8"/>
    <property type="match status" value="1"/>
</dbReference>
<evidence type="ECO:0000259" key="8">
    <source>
        <dbReference type="Pfam" id="PF23559"/>
    </source>
</evidence>
<evidence type="ECO:0000256" key="2">
    <source>
        <dbReference type="ARBA" id="ARBA00022741"/>
    </source>
</evidence>
<dbReference type="PANTHER" id="PTHR36766:SF31">
    <property type="entry name" value="DISEASE RESISTANCE RPP13-LIKE PROTEIN 1"/>
    <property type="match status" value="1"/>
</dbReference>
<evidence type="ECO:0000256" key="4">
    <source>
        <dbReference type="ARBA" id="ARBA00022840"/>
    </source>
</evidence>
<name>A0ABU6TPU1_9FABA</name>
<dbReference type="InterPro" id="IPR042197">
    <property type="entry name" value="Apaf_helical"/>
</dbReference>
<feature type="domain" description="NB-ARC" evidence="6">
    <location>
        <begin position="213"/>
        <end position="377"/>
    </location>
</feature>
<dbReference type="EMBL" id="JASCZI010091310">
    <property type="protein sequence ID" value="MED6149883.1"/>
    <property type="molecule type" value="Genomic_DNA"/>
</dbReference>
<evidence type="ECO:0008006" key="11">
    <source>
        <dbReference type="Google" id="ProtNLM"/>
    </source>
</evidence>
<keyword evidence="1" id="KW-0677">Repeat</keyword>
<dbReference type="InterPro" id="IPR002182">
    <property type="entry name" value="NB-ARC"/>
</dbReference>
<organism evidence="9 10">
    <name type="scientific">Stylosanthes scabra</name>
    <dbReference type="NCBI Taxonomy" id="79078"/>
    <lineage>
        <taxon>Eukaryota</taxon>
        <taxon>Viridiplantae</taxon>
        <taxon>Streptophyta</taxon>
        <taxon>Embryophyta</taxon>
        <taxon>Tracheophyta</taxon>
        <taxon>Spermatophyta</taxon>
        <taxon>Magnoliopsida</taxon>
        <taxon>eudicotyledons</taxon>
        <taxon>Gunneridae</taxon>
        <taxon>Pentapetalae</taxon>
        <taxon>rosids</taxon>
        <taxon>fabids</taxon>
        <taxon>Fabales</taxon>
        <taxon>Fabaceae</taxon>
        <taxon>Papilionoideae</taxon>
        <taxon>50 kb inversion clade</taxon>
        <taxon>dalbergioids sensu lato</taxon>
        <taxon>Dalbergieae</taxon>
        <taxon>Pterocarpus clade</taxon>
        <taxon>Stylosanthes</taxon>
    </lineage>
</organism>
<reference evidence="9 10" key="1">
    <citation type="journal article" date="2023" name="Plants (Basel)">
        <title>Bridging the Gap: Combining Genomics and Transcriptomics Approaches to Understand Stylosanthes scabra, an Orphan Legume from the Brazilian Caatinga.</title>
        <authorList>
            <person name="Ferreira-Neto J.R.C."/>
            <person name="da Silva M.D."/>
            <person name="Binneck E."/>
            <person name="de Melo N.F."/>
            <person name="da Silva R.H."/>
            <person name="de Melo A.L.T.M."/>
            <person name="Pandolfi V."/>
            <person name="Bustamante F.O."/>
            <person name="Brasileiro-Vidal A.C."/>
            <person name="Benko-Iseppon A.M."/>
        </authorList>
    </citation>
    <scope>NUCLEOTIDE SEQUENCE [LARGE SCALE GENOMIC DNA]</scope>
    <source>
        <tissue evidence="9">Leaves</tissue>
    </source>
</reference>
<evidence type="ECO:0000259" key="7">
    <source>
        <dbReference type="Pfam" id="PF18052"/>
    </source>
</evidence>